<comment type="caution">
    <text evidence="6">The sequence shown here is derived from an EMBL/GenBank/DDBJ whole genome shotgun (WGS) entry which is preliminary data.</text>
</comment>
<dbReference type="AlphaFoldDB" id="A0AAD9W6A2"/>
<keyword evidence="3" id="KW-0539">Nucleus</keyword>
<dbReference type="FunFam" id="1.25.40.180:FF:000050">
    <property type="entry name" value="Nuclear protein (Sgd1), putative"/>
    <property type="match status" value="1"/>
</dbReference>
<dbReference type="Gene3D" id="1.25.40.180">
    <property type="match status" value="1"/>
</dbReference>
<feature type="compositionally biased region" description="Acidic residues" evidence="4">
    <location>
        <begin position="104"/>
        <end position="133"/>
    </location>
</feature>
<dbReference type="SMART" id="SM00543">
    <property type="entry name" value="MIF4G"/>
    <property type="match status" value="1"/>
</dbReference>
<feature type="compositionally biased region" description="Acidic residues" evidence="4">
    <location>
        <begin position="183"/>
        <end position="193"/>
    </location>
</feature>
<evidence type="ECO:0000313" key="6">
    <source>
        <dbReference type="EMBL" id="KAK2610375.1"/>
    </source>
</evidence>
<dbReference type="InterPro" id="IPR050781">
    <property type="entry name" value="CWC22_splicing_factor"/>
</dbReference>
<protein>
    <recommendedName>
        <fullName evidence="5">MI domain-containing protein</fullName>
    </recommendedName>
</protein>
<proteinExistence type="inferred from homology"/>
<dbReference type="SMART" id="SM00544">
    <property type="entry name" value="MA3"/>
    <property type="match status" value="1"/>
</dbReference>
<dbReference type="InterPro" id="IPR003890">
    <property type="entry name" value="MIF4G-like_typ-3"/>
</dbReference>
<evidence type="ECO:0000259" key="5">
    <source>
        <dbReference type="PROSITE" id="PS51366"/>
    </source>
</evidence>
<evidence type="ECO:0000313" key="7">
    <source>
        <dbReference type="Proteomes" id="UP001265746"/>
    </source>
</evidence>
<evidence type="ECO:0000256" key="4">
    <source>
        <dbReference type="SAM" id="MobiDB-lite"/>
    </source>
</evidence>
<feature type="compositionally biased region" description="Acidic residues" evidence="4">
    <location>
        <begin position="243"/>
        <end position="256"/>
    </location>
</feature>
<feature type="region of interest" description="Disordered" evidence="4">
    <location>
        <begin position="208"/>
        <end position="299"/>
    </location>
</feature>
<organism evidence="6 7">
    <name type="scientific">Phomopsis amygdali</name>
    <name type="common">Fusicoccum amygdali</name>
    <dbReference type="NCBI Taxonomy" id="1214568"/>
    <lineage>
        <taxon>Eukaryota</taxon>
        <taxon>Fungi</taxon>
        <taxon>Dikarya</taxon>
        <taxon>Ascomycota</taxon>
        <taxon>Pezizomycotina</taxon>
        <taxon>Sordariomycetes</taxon>
        <taxon>Sordariomycetidae</taxon>
        <taxon>Diaporthales</taxon>
        <taxon>Diaporthaceae</taxon>
        <taxon>Diaporthe</taxon>
    </lineage>
</organism>
<dbReference type="SUPFAM" id="SSF48371">
    <property type="entry name" value="ARM repeat"/>
    <property type="match status" value="1"/>
</dbReference>
<dbReference type="Proteomes" id="UP001265746">
    <property type="component" value="Unassembled WGS sequence"/>
</dbReference>
<feature type="compositionally biased region" description="Acidic residues" evidence="4">
    <location>
        <begin position="717"/>
        <end position="734"/>
    </location>
</feature>
<dbReference type="InterPro" id="IPR016024">
    <property type="entry name" value="ARM-type_fold"/>
</dbReference>
<dbReference type="InterPro" id="IPR003891">
    <property type="entry name" value="Initiation_fac_eIF4g_MI"/>
</dbReference>
<dbReference type="PANTHER" id="PTHR18034">
    <property type="entry name" value="CELL CYCLE CONTROL PROTEIN CWF22-RELATED"/>
    <property type="match status" value="1"/>
</dbReference>
<feature type="region of interest" description="Disordered" evidence="4">
    <location>
        <begin position="1"/>
        <end position="150"/>
    </location>
</feature>
<feature type="region of interest" description="Disordered" evidence="4">
    <location>
        <begin position="717"/>
        <end position="737"/>
    </location>
</feature>
<feature type="region of interest" description="Disordered" evidence="4">
    <location>
        <begin position="183"/>
        <end position="202"/>
    </location>
</feature>
<dbReference type="PROSITE" id="PS51366">
    <property type="entry name" value="MI"/>
    <property type="match status" value="1"/>
</dbReference>
<dbReference type="Pfam" id="PF02854">
    <property type="entry name" value="MIF4G"/>
    <property type="match status" value="1"/>
</dbReference>
<dbReference type="GO" id="GO:0003723">
    <property type="term" value="F:RNA binding"/>
    <property type="evidence" value="ECO:0007669"/>
    <property type="project" value="InterPro"/>
</dbReference>
<feature type="compositionally biased region" description="Acidic residues" evidence="4">
    <location>
        <begin position="592"/>
        <end position="611"/>
    </location>
</feature>
<dbReference type="EMBL" id="JAUJFL010000002">
    <property type="protein sequence ID" value="KAK2610375.1"/>
    <property type="molecule type" value="Genomic_DNA"/>
</dbReference>
<feature type="compositionally biased region" description="Basic and acidic residues" evidence="4">
    <location>
        <begin position="1"/>
        <end position="11"/>
    </location>
</feature>
<feature type="compositionally biased region" description="Basic residues" evidence="4">
    <location>
        <begin position="50"/>
        <end position="63"/>
    </location>
</feature>
<keyword evidence="7" id="KW-1185">Reference proteome</keyword>
<dbReference type="Pfam" id="PF02847">
    <property type="entry name" value="MA3"/>
    <property type="match status" value="1"/>
</dbReference>
<feature type="compositionally biased region" description="Basic and acidic residues" evidence="4">
    <location>
        <begin position="257"/>
        <end position="272"/>
    </location>
</feature>
<dbReference type="GO" id="GO:0005730">
    <property type="term" value="C:nucleolus"/>
    <property type="evidence" value="ECO:0007669"/>
    <property type="project" value="UniProtKB-SubCell"/>
</dbReference>
<dbReference type="PANTHER" id="PTHR18034:SF4">
    <property type="entry name" value="NUCLEOLAR MIF4G DOMAIN-CONTAINING PROTEIN 1"/>
    <property type="match status" value="1"/>
</dbReference>
<dbReference type="GO" id="GO:0042274">
    <property type="term" value="P:ribosomal small subunit biogenesis"/>
    <property type="evidence" value="ECO:0007669"/>
    <property type="project" value="TreeGrafter"/>
</dbReference>
<feature type="region of interest" description="Disordered" evidence="4">
    <location>
        <begin position="572"/>
        <end position="611"/>
    </location>
</feature>
<feature type="compositionally biased region" description="Low complexity" evidence="4">
    <location>
        <begin position="229"/>
        <end position="238"/>
    </location>
</feature>
<evidence type="ECO:0000256" key="2">
    <source>
        <dbReference type="ARBA" id="ARBA00006856"/>
    </source>
</evidence>
<accession>A0AAD9W6A2</accession>
<comment type="similarity">
    <text evidence="2">Belongs to the CWC22 family.</text>
</comment>
<comment type="subcellular location">
    <subcellularLocation>
        <location evidence="1">Nucleus</location>
        <location evidence="1">Nucleolus</location>
    </subcellularLocation>
</comment>
<name>A0AAD9W6A2_PHOAM</name>
<evidence type="ECO:0000256" key="1">
    <source>
        <dbReference type="ARBA" id="ARBA00004604"/>
    </source>
</evidence>
<evidence type="ECO:0000256" key="3">
    <source>
        <dbReference type="ARBA" id="ARBA00023242"/>
    </source>
</evidence>
<feature type="domain" description="MI" evidence="5">
    <location>
        <begin position="628"/>
        <end position="770"/>
    </location>
</feature>
<gene>
    <name evidence="6" type="ORF">N8I77_003814</name>
</gene>
<sequence length="861" mass="95794">MPPPKRGREPLRPALPASLLKEVGSKPTSDSRRPSQTQTRKDRRKAERTQKRHRDASKPKHKPAAVAAVGSGGRRRRGSSESLPHKPLAMKKAPESSKPAAPVSDEEGDEDEDEDDDDDFGGFSEELSDEEEEPRNSLPSRATKDRLAEDDAEIADLERKLGIKQRKTLPKSFHEDGLDEVLGELADQDDDEALVAKRKRKAEADEWLAQKRRKATQQPADDSDEGSDDSSSSLAGLEHGSDLDDSDEFDDDGDVFDSEHEAEEAPARRRENPYVAPVPATPAAQKYVPPARRQESGSDAELLSRIRRQAQGFINRLTESNLIAILGDIERLYRENPRQHVTSVLTDLILVQICEPTILPDTLLILHAGFATAVYKVIGPDVGAQLVQQTAERFQLYYAQVPGDALRDVSKHTSNLITFLAEMYNFQLIGCNLIFDYIRLLLDHLTELNAELLLRIVRMAGQNLRQDDPLALKDIVALIRPAVNKVGEANLSVRTKFMIESINDLKNNRVKVGASASAVNQDHTTRMKKLLGSLNARKLKATEPLRIGLRDMEESDKRGKWWLVGASWAGRNGAAGKQDKNDGAKGRAGTSGEEEEEDDDSESTTLDSDEEMVPDLQALAREQNMNTDVRRSIFIAVMSASDYEDAYGRVMKLRLRKDRQKEVAYVVMQCAGAEQQYNPYYGLVARRLCGDGRIRFAFQDSLWKLFRRLGESIFGEDAEEEEDDDEEDGEDGGGEGEAREARRIFSVAKMFGFLVANGAQGLGVLKCLNLPYLRAKTRDFVEVMLITLFQELKAAGGSATKVFAAVADMAELSKGLQWFLRKRVRKSDLLTSKKEKRQVKQGCDEAMTALAAYEERAGGGN</sequence>
<feature type="region of interest" description="Disordered" evidence="4">
    <location>
        <begin position="157"/>
        <end position="176"/>
    </location>
</feature>
<feature type="compositionally biased region" description="Low complexity" evidence="4">
    <location>
        <begin position="273"/>
        <end position="284"/>
    </location>
</feature>
<reference evidence="6" key="1">
    <citation type="submission" date="2023-06" db="EMBL/GenBank/DDBJ databases">
        <authorList>
            <person name="Noh H."/>
        </authorList>
    </citation>
    <scope>NUCLEOTIDE SEQUENCE</scope>
    <source>
        <strain evidence="6">DUCC20226</strain>
    </source>
</reference>